<dbReference type="RefSeq" id="XP_022395841.1">
    <property type="nucleotide sequence ID" value="XM_022542184.1"/>
</dbReference>
<dbReference type="GO" id="GO:0016709">
    <property type="term" value="F:oxidoreductase activity, acting on paired donors, with incorporation or reduction of molecular oxygen, NAD(P)H as one donor, and incorporation of one atom of oxygen"/>
    <property type="evidence" value="ECO:0007669"/>
    <property type="project" value="UniProtKB-ARBA"/>
</dbReference>
<dbReference type="Gene3D" id="3.50.50.60">
    <property type="entry name" value="FAD/NAD(P)-binding domain"/>
    <property type="match status" value="1"/>
</dbReference>
<evidence type="ECO:0000313" key="6">
    <source>
        <dbReference type="Proteomes" id="UP000184300"/>
    </source>
</evidence>
<organism evidence="5 6">
    <name type="scientific">Aspergillus glaucus CBS 516.65</name>
    <dbReference type="NCBI Taxonomy" id="1160497"/>
    <lineage>
        <taxon>Eukaryota</taxon>
        <taxon>Fungi</taxon>
        <taxon>Dikarya</taxon>
        <taxon>Ascomycota</taxon>
        <taxon>Pezizomycotina</taxon>
        <taxon>Eurotiomycetes</taxon>
        <taxon>Eurotiomycetidae</taxon>
        <taxon>Eurotiales</taxon>
        <taxon>Aspergillaceae</taxon>
        <taxon>Aspergillus</taxon>
        <taxon>Aspergillus subgen. Aspergillus</taxon>
    </lineage>
</organism>
<feature type="domain" description="FAD-binding" evidence="4">
    <location>
        <begin position="27"/>
        <end position="391"/>
    </location>
</feature>
<dbReference type="OrthoDB" id="2690153at2759"/>
<keyword evidence="3" id="KW-0560">Oxidoreductase</keyword>
<keyword evidence="1" id="KW-0285">Flavoprotein</keyword>
<evidence type="ECO:0000256" key="2">
    <source>
        <dbReference type="ARBA" id="ARBA00022827"/>
    </source>
</evidence>
<sequence length="614" mass="68414">MAPSISDLPISPNGQTHHETTTDCIVDTEFLIVGAGPAGAALACFLGSYGLKGIMISAAPGTANTPRAHITNMAALECLRDIGLDQEINKVACSGDQHMVHTRWCHSMAGEEYARIHSWGNDPKRKGDYEMASPCSPVDLPQTLLEPILVRHAICKGFTTRFDTTFFSFIEDAGVITANLCDNLSKHEYQIRTKYLFGADGARSQVVKQLNLPLAVKPGQGLAINVLVRADLSHLVEHRKGNLHWVMQPDREHPEFGWMAIVRMVKPWNEWMFILFPTKDFDPRANPSKEEYLQRVREFIGDETPAGIIDVSKWNINETVADEYSRGNIFCLGDAVHRHPPLNGLGSNTCIQDAFNLAWKIAYVHQGLASPSLLSSYSTERQPVGHSIITRANQAFRDHASIWNALGMLNEDLESRKAILEELSAVTTNGQKWRRALREAISHTCHEFHGLGVEMNQHYSGSGIYDADEKEIYALHGKAAEDPVLYHEPSTYPGSRLPHVWLNRAVPGKPVSTIDLAGHGAYTLFTGIGGDSWKVAAEAVSKELGVPLKAHSIGFRQDWEDMYYDWERVRGVDESGVVLVRPDRFVAWRMLEVLERAEMCGRKLGEVLRSILAY</sequence>
<dbReference type="SUPFAM" id="SSF51905">
    <property type="entry name" value="FAD/NAD(P)-binding domain"/>
    <property type="match status" value="1"/>
</dbReference>
<evidence type="ECO:0000256" key="1">
    <source>
        <dbReference type="ARBA" id="ARBA00022630"/>
    </source>
</evidence>
<evidence type="ECO:0000313" key="5">
    <source>
        <dbReference type="EMBL" id="OJJ79143.1"/>
    </source>
</evidence>
<dbReference type="GeneID" id="34458445"/>
<dbReference type="STRING" id="1160497.A0A1L9V5E2"/>
<keyword evidence="6" id="KW-1185">Reference proteome</keyword>
<name>A0A1L9V5E2_ASPGL</name>
<dbReference type="PRINTS" id="PR00420">
    <property type="entry name" value="RNGMNOXGNASE"/>
</dbReference>
<dbReference type="Proteomes" id="UP000184300">
    <property type="component" value="Unassembled WGS sequence"/>
</dbReference>
<dbReference type="InterPro" id="IPR050641">
    <property type="entry name" value="RIFMO-like"/>
</dbReference>
<dbReference type="GO" id="GO:0071949">
    <property type="term" value="F:FAD binding"/>
    <property type="evidence" value="ECO:0007669"/>
    <property type="project" value="InterPro"/>
</dbReference>
<accession>A0A1L9V5E2</accession>
<evidence type="ECO:0000259" key="4">
    <source>
        <dbReference type="Pfam" id="PF01494"/>
    </source>
</evidence>
<dbReference type="EMBL" id="KV878921">
    <property type="protein sequence ID" value="OJJ79143.1"/>
    <property type="molecule type" value="Genomic_DNA"/>
</dbReference>
<dbReference type="VEuPathDB" id="FungiDB:ASPGLDRAFT_1507462"/>
<dbReference type="PANTHER" id="PTHR43004">
    <property type="entry name" value="TRK SYSTEM POTASSIUM UPTAKE PROTEIN"/>
    <property type="match status" value="1"/>
</dbReference>
<proteinExistence type="predicted"/>
<dbReference type="Pfam" id="PF01494">
    <property type="entry name" value="FAD_binding_3"/>
    <property type="match status" value="1"/>
</dbReference>
<dbReference type="Gene3D" id="3.30.9.10">
    <property type="entry name" value="D-Amino Acid Oxidase, subunit A, domain 2"/>
    <property type="match status" value="1"/>
</dbReference>
<dbReference type="AlphaFoldDB" id="A0A1L9V5E2"/>
<dbReference type="Gene3D" id="3.40.30.120">
    <property type="match status" value="1"/>
</dbReference>
<dbReference type="InterPro" id="IPR036188">
    <property type="entry name" value="FAD/NAD-bd_sf"/>
</dbReference>
<reference evidence="6" key="1">
    <citation type="journal article" date="2017" name="Genome Biol.">
        <title>Comparative genomics reveals high biological diversity and specific adaptations in the industrially and medically important fungal genus Aspergillus.</title>
        <authorList>
            <person name="de Vries R.P."/>
            <person name="Riley R."/>
            <person name="Wiebenga A."/>
            <person name="Aguilar-Osorio G."/>
            <person name="Amillis S."/>
            <person name="Uchima C.A."/>
            <person name="Anderluh G."/>
            <person name="Asadollahi M."/>
            <person name="Askin M."/>
            <person name="Barry K."/>
            <person name="Battaglia E."/>
            <person name="Bayram O."/>
            <person name="Benocci T."/>
            <person name="Braus-Stromeyer S.A."/>
            <person name="Caldana C."/>
            <person name="Canovas D."/>
            <person name="Cerqueira G.C."/>
            <person name="Chen F."/>
            <person name="Chen W."/>
            <person name="Choi C."/>
            <person name="Clum A."/>
            <person name="Dos Santos R.A."/>
            <person name="Damasio A.R."/>
            <person name="Diallinas G."/>
            <person name="Emri T."/>
            <person name="Fekete E."/>
            <person name="Flipphi M."/>
            <person name="Freyberg S."/>
            <person name="Gallo A."/>
            <person name="Gournas C."/>
            <person name="Habgood R."/>
            <person name="Hainaut M."/>
            <person name="Harispe M.L."/>
            <person name="Henrissat B."/>
            <person name="Hilden K.S."/>
            <person name="Hope R."/>
            <person name="Hossain A."/>
            <person name="Karabika E."/>
            <person name="Karaffa L."/>
            <person name="Karanyi Z."/>
            <person name="Krasevec N."/>
            <person name="Kuo A."/>
            <person name="Kusch H."/>
            <person name="LaButti K."/>
            <person name="Lagendijk E.L."/>
            <person name="Lapidus A."/>
            <person name="Levasseur A."/>
            <person name="Lindquist E."/>
            <person name="Lipzen A."/>
            <person name="Logrieco A.F."/>
            <person name="MacCabe A."/>
            <person name="Maekelae M.R."/>
            <person name="Malavazi I."/>
            <person name="Melin P."/>
            <person name="Meyer V."/>
            <person name="Mielnichuk N."/>
            <person name="Miskei M."/>
            <person name="Molnar A.P."/>
            <person name="Mule G."/>
            <person name="Ngan C.Y."/>
            <person name="Orejas M."/>
            <person name="Orosz E."/>
            <person name="Ouedraogo J.P."/>
            <person name="Overkamp K.M."/>
            <person name="Park H.-S."/>
            <person name="Perrone G."/>
            <person name="Piumi F."/>
            <person name="Punt P.J."/>
            <person name="Ram A.F."/>
            <person name="Ramon A."/>
            <person name="Rauscher S."/>
            <person name="Record E."/>
            <person name="Riano-Pachon D.M."/>
            <person name="Robert V."/>
            <person name="Roehrig J."/>
            <person name="Ruller R."/>
            <person name="Salamov A."/>
            <person name="Salih N.S."/>
            <person name="Samson R.A."/>
            <person name="Sandor E."/>
            <person name="Sanguinetti M."/>
            <person name="Schuetze T."/>
            <person name="Sepcic K."/>
            <person name="Shelest E."/>
            <person name="Sherlock G."/>
            <person name="Sophianopoulou V."/>
            <person name="Squina F.M."/>
            <person name="Sun H."/>
            <person name="Susca A."/>
            <person name="Todd R.B."/>
            <person name="Tsang A."/>
            <person name="Unkles S.E."/>
            <person name="van de Wiele N."/>
            <person name="van Rossen-Uffink D."/>
            <person name="Oliveira J.V."/>
            <person name="Vesth T.C."/>
            <person name="Visser J."/>
            <person name="Yu J.-H."/>
            <person name="Zhou M."/>
            <person name="Andersen M.R."/>
            <person name="Archer D.B."/>
            <person name="Baker S.E."/>
            <person name="Benoit I."/>
            <person name="Brakhage A.A."/>
            <person name="Braus G.H."/>
            <person name="Fischer R."/>
            <person name="Frisvad J.C."/>
            <person name="Goldman G.H."/>
            <person name="Houbraken J."/>
            <person name="Oakley B."/>
            <person name="Pocsi I."/>
            <person name="Scazzocchio C."/>
            <person name="Seiboth B."/>
            <person name="vanKuyk P.A."/>
            <person name="Wortman J."/>
            <person name="Dyer P.S."/>
            <person name="Grigoriev I.V."/>
        </authorList>
    </citation>
    <scope>NUCLEOTIDE SEQUENCE [LARGE SCALE GENOMIC DNA]</scope>
    <source>
        <strain evidence="6">CBS 516.65</strain>
    </source>
</reference>
<keyword evidence="2" id="KW-0274">FAD</keyword>
<evidence type="ECO:0000256" key="3">
    <source>
        <dbReference type="ARBA" id="ARBA00023002"/>
    </source>
</evidence>
<dbReference type="InterPro" id="IPR002938">
    <property type="entry name" value="FAD-bd"/>
</dbReference>
<dbReference type="PANTHER" id="PTHR43004:SF8">
    <property type="entry name" value="FAD-BINDING DOMAIN-CONTAINING PROTEIN-RELATED"/>
    <property type="match status" value="1"/>
</dbReference>
<dbReference type="Pfam" id="PF21274">
    <property type="entry name" value="Rng_hyd_C"/>
    <property type="match status" value="1"/>
</dbReference>
<gene>
    <name evidence="5" type="ORF">ASPGLDRAFT_1507462</name>
</gene>
<protein>
    <recommendedName>
        <fullName evidence="4">FAD-binding domain-containing protein</fullName>
    </recommendedName>
</protein>